<dbReference type="InterPro" id="IPR011989">
    <property type="entry name" value="ARM-like"/>
</dbReference>
<dbReference type="Pfam" id="PF02807">
    <property type="entry name" value="ATP-gua_PtransN"/>
    <property type="match status" value="1"/>
</dbReference>
<evidence type="ECO:0000256" key="7">
    <source>
        <dbReference type="ARBA" id="ARBA00022840"/>
    </source>
</evidence>
<dbReference type="PANTHER" id="PTHR11547">
    <property type="entry name" value="ARGININE OR CREATINE KINASE"/>
    <property type="match status" value="1"/>
</dbReference>
<dbReference type="GO" id="GO:0046314">
    <property type="term" value="P:phosphocreatine biosynthetic process"/>
    <property type="evidence" value="ECO:0007669"/>
    <property type="project" value="InterPro"/>
</dbReference>
<dbReference type="SUPFAM" id="SSF48371">
    <property type="entry name" value="ARM repeat"/>
    <property type="match status" value="1"/>
</dbReference>
<dbReference type="PANTHER" id="PTHR11547:SF38">
    <property type="entry name" value="ARGININE KINASE 1-RELATED"/>
    <property type="match status" value="1"/>
</dbReference>
<dbReference type="SUPFAM" id="SSF55931">
    <property type="entry name" value="Glutamine synthetase/guanido kinase"/>
    <property type="match status" value="1"/>
</dbReference>
<feature type="binding site" evidence="11">
    <location>
        <begin position="644"/>
        <end position="649"/>
    </location>
    <ligand>
        <name>ATP</name>
        <dbReference type="ChEBI" id="CHEBI:30616"/>
    </ligand>
</feature>
<dbReference type="PROSITE" id="PS51509">
    <property type="entry name" value="PHOSPHAGEN_KINASE_N"/>
    <property type="match status" value="1"/>
</dbReference>
<dbReference type="InterPro" id="IPR022413">
    <property type="entry name" value="ATP-guanido_PTrfase_N"/>
</dbReference>
<evidence type="ECO:0000256" key="1">
    <source>
        <dbReference type="ARBA" id="ARBA00006798"/>
    </source>
</evidence>
<dbReference type="GO" id="GO:0004111">
    <property type="term" value="F:creatine kinase activity"/>
    <property type="evidence" value="ECO:0007669"/>
    <property type="project" value="InterPro"/>
</dbReference>
<accession>A0A915DU20</accession>
<dbReference type="InterPro" id="IPR021133">
    <property type="entry name" value="HEAT_type_2"/>
</dbReference>
<evidence type="ECO:0000256" key="12">
    <source>
        <dbReference type="RuleBase" id="RU000505"/>
    </source>
</evidence>
<feature type="binding site" evidence="11">
    <location>
        <position position="565"/>
    </location>
    <ligand>
        <name>ATP</name>
        <dbReference type="ChEBI" id="CHEBI:30616"/>
    </ligand>
</feature>
<feature type="binding site" evidence="11">
    <location>
        <begin position="473"/>
        <end position="477"/>
    </location>
    <ligand>
        <name>ATP</name>
        <dbReference type="ChEBI" id="CHEBI:30616"/>
    </ligand>
</feature>
<dbReference type="InterPro" id="IPR022415">
    <property type="entry name" value="ATP-guanido_PTrfase_AS"/>
</dbReference>
<dbReference type="InterPro" id="IPR016024">
    <property type="entry name" value="ARM-type_fold"/>
</dbReference>
<evidence type="ECO:0000256" key="6">
    <source>
        <dbReference type="ARBA" id="ARBA00022777"/>
    </source>
</evidence>
<comment type="similarity">
    <text evidence="1 10 12">Belongs to the ATP:guanido phosphotransferase family.</text>
</comment>
<evidence type="ECO:0000256" key="8">
    <source>
        <dbReference type="ARBA" id="ARBA00038332"/>
    </source>
</evidence>
<dbReference type="SUPFAM" id="SSF48034">
    <property type="entry name" value="Guanido kinase N-terminal domain"/>
    <property type="match status" value="1"/>
</dbReference>
<dbReference type="PROSITE" id="PS51510">
    <property type="entry name" value="PHOSPHAGEN_KINASE_C"/>
    <property type="match status" value="1"/>
</dbReference>
<reference evidence="16" key="1">
    <citation type="submission" date="2022-11" db="UniProtKB">
        <authorList>
            <consortium name="WormBaseParasite"/>
        </authorList>
    </citation>
    <scope>IDENTIFICATION</scope>
</reference>
<dbReference type="Pfam" id="PF00217">
    <property type="entry name" value="ATP-gua_Ptrans"/>
    <property type="match status" value="1"/>
</dbReference>
<comment type="caution">
    <text evidence="11">Lacks conserved residue(s) required for the propagation of feature annotation.</text>
</comment>
<evidence type="ECO:0000256" key="2">
    <source>
        <dbReference type="ARBA" id="ARBA00012230"/>
    </source>
</evidence>
<feature type="binding site" evidence="11">
    <location>
        <begin position="616"/>
        <end position="620"/>
    </location>
    <ligand>
        <name>ATP</name>
        <dbReference type="ChEBI" id="CHEBI:30616"/>
    </ligand>
</feature>
<dbReference type="PROSITE" id="PS00112">
    <property type="entry name" value="PHOSPHAGEN_KINASE"/>
    <property type="match status" value="1"/>
</dbReference>
<proteinExistence type="inferred from homology"/>
<dbReference type="AlphaFoldDB" id="A0A915DU20"/>
<dbReference type="Pfam" id="PF22646">
    <property type="entry name" value="PPP2R1A-like_HEAT"/>
    <property type="match status" value="1"/>
</dbReference>
<protein>
    <recommendedName>
        <fullName evidence="2">arginine kinase</fullName>
        <ecNumber evidence="2">2.7.3.3</ecNumber>
    </recommendedName>
</protein>
<evidence type="ECO:0000256" key="9">
    <source>
        <dbReference type="PROSITE-ProRule" id="PRU00103"/>
    </source>
</evidence>
<dbReference type="Gene3D" id="1.10.135.10">
    <property type="entry name" value="ATP:guanido phosphotransferase, N-terminal domain"/>
    <property type="match status" value="1"/>
</dbReference>
<feature type="repeat" description="HEAT" evidence="9">
    <location>
        <begin position="146"/>
        <end position="182"/>
    </location>
</feature>
<dbReference type="InterPro" id="IPR014746">
    <property type="entry name" value="Gln_synth/guanido_kin_cat_dom"/>
</dbReference>
<organism evidence="15 16">
    <name type="scientific">Ditylenchus dipsaci</name>
    <dbReference type="NCBI Taxonomy" id="166011"/>
    <lineage>
        <taxon>Eukaryota</taxon>
        <taxon>Metazoa</taxon>
        <taxon>Ecdysozoa</taxon>
        <taxon>Nematoda</taxon>
        <taxon>Chromadorea</taxon>
        <taxon>Rhabditida</taxon>
        <taxon>Tylenchina</taxon>
        <taxon>Tylenchomorpha</taxon>
        <taxon>Sphaerularioidea</taxon>
        <taxon>Anguinidae</taxon>
        <taxon>Anguininae</taxon>
        <taxon>Ditylenchus</taxon>
    </lineage>
</organism>
<dbReference type="GO" id="GO:0005615">
    <property type="term" value="C:extracellular space"/>
    <property type="evidence" value="ECO:0007669"/>
    <property type="project" value="TreeGrafter"/>
</dbReference>
<evidence type="ECO:0000259" key="14">
    <source>
        <dbReference type="PROSITE" id="PS51510"/>
    </source>
</evidence>
<evidence type="ECO:0000256" key="10">
    <source>
        <dbReference type="PROSITE-ProRule" id="PRU00842"/>
    </source>
</evidence>
<evidence type="ECO:0000256" key="5">
    <source>
        <dbReference type="ARBA" id="ARBA00022741"/>
    </source>
</evidence>
<evidence type="ECO:0000313" key="15">
    <source>
        <dbReference type="Proteomes" id="UP000887574"/>
    </source>
</evidence>
<name>A0A915DU20_9BILA</name>
<sequence length="691" mass="77651">MFEELAKDEQDSVRLLSVEAGIVIVGLLRNDAAKLAQVKPIIKDLIMDKSWRVRYMAAEKIVEIQEAFGNKIPIEDMVGLYTNLLKDCEGEVRDIAAAKLQAFCTALPEEGRKQGIIDEILPVIKPLTTDANQHVKIALALHCGTSSAIFLCMLRDDTPEVRLNIISSLDKVSDVIGANELQYSLLPAIIDLAQDGKWRVRLAIVEYMPLLAEQLGQKFFDEKLLKLCMNWLTDHVYAIREAATSILKQLAEKFGAEWAVKMVLPKVIELAADNNYLHRMTCLFCFNTLCEALGKQHIISDVFPPLKRYAKTKFQMEGSRYAVSKFREEAKEALGLFEGRLGEKQVSKLLTRKFTADLFEKAGFKKLQEANDCHSLVKKYLTKEVVDQCKDKKTKLGATLLDVIQSGVANLDSGVGVYAPDAEAYTLFKPLFDPIIQDYHGFGPDQKQPQTDLGEGKTHLLTDLDPEGKYINSTRIRCGRSLEGYPFNPCLTEENYKEMEGKVKKVFDEIQRCAEPIDRRPFLVQGGRPFPARGQCLSILAHWSWNLPQQQQNLLGWVNEEDHLRIISMQNGGNVGQVLERLIKGVKAIEAKVPFSRDERLGWLTFCPTNLGTTVRASAHIRLPKISAKPDFKTICDGLKLQIRGIHGEHSDSVGGVYDISNKARLGLTEFEAVKQFYDGVKHLISLEEKA</sequence>
<evidence type="ECO:0000256" key="11">
    <source>
        <dbReference type="PROSITE-ProRule" id="PRU00843"/>
    </source>
</evidence>
<dbReference type="InterPro" id="IPR000357">
    <property type="entry name" value="HEAT"/>
</dbReference>
<keyword evidence="7 11" id="KW-0067">ATP-binding</keyword>
<dbReference type="FunFam" id="1.10.135.10:FF:000003">
    <property type="entry name" value="Three-domain arginine kinase"/>
    <property type="match status" value="1"/>
</dbReference>
<evidence type="ECO:0000313" key="16">
    <source>
        <dbReference type="WBParaSite" id="jg23665"/>
    </source>
</evidence>
<dbReference type="GO" id="GO:0005524">
    <property type="term" value="F:ATP binding"/>
    <property type="evidence" value="ECO:0007669"/>
    <property type="project" value="UniProtKB-UniRule"/>
</dbReference>
<dbReference type="InterPro" id="IPR054573">
    <property type="entry name" value="PP2A/SF3B1-like_HEAT"/>
</dbReference>
<feature type="repeat" description="HEAT" evidence="9">
    <location>
        <begin position="263"/>
        <end position="301"/>
    </location>
</feature>
<feature type="repeat" description="HEAT" evidence="9">
    <location>
        <begin position="185"/>
        <end position="223"/>
    </location>
</feature>
<feature type="domain" description="Phosphagen kinase N-terminal" evidence="13">
    <location>
        <begin position="359"/>
        <end position="441"/>
    </location>
</feature>
<evidence type="ECO:0000256" key="4">
    <source>
        <dbReference type="ARBA" id="ARBA00022737"/>
    </source>
</evidence>
<dbReference type="GO" id="GO:0004054">
    <property type="term" value="F:arginine kinase activity"/>
    <property type="evidence" value="ECO:0007669"/>
    <property type="project" value="UniProtKB-EC"/>
</dbReference>
<dbReference type="InterPro" id="IPR036802">
    <property type="entry name" value="ATP-guanido_PTrfase_N_sf"/>
</dbReference>
<dbReference type="Pfam" id="PF02985">
    <property type="entry name" value="HEAT"/>
    <property type="match status" value="1"/>
</dbReference>
<evidence type="ECO:0000256" key="3">
    <source>
        <dbReference type="ARBA" id="ARBA00022679"/>
    </source>
</evidence>
<dbReference type="InterPro" id="IPR000749">
    <property type="entry name" value="ATP-guanido_PTrfase"/>
</dbReference>
<keyword evidence="3 11" id="KW-0808">Transferase</keyword>
<dbReference type="PROSITE" id="PS50077">
    <property type="entry name" value="HEAT_REPEAT"/>
    <property type="match status" value="4"/>
</dbReference>
<keyword evidence="4" id="KW-0677">Repeat</keyword>
<keyword evidence="5 11" id="KW-0547">Nucleotide-binding</keyword>
<dbReference type="Proteomes" id="UP000887574">
    <property type="component" value="Unplaced"/>
</dbReference>
<keyword evidence="6 11" id="KW-0418">Kinase</keyword>
<dbReference type="InterPro" id="IPR022414">
    <property type="entry name" value="ATP-guanido_PTrfase_cat"/>
</dbReference>
<dbReference type="EC" id="2.7.3.3" evidence="2"/>
<feature type="domain" description="Phosphagen kinase C-terminal" evidence="14">
    <location>
        <begin position="470"/>
        <end position="691"/>
    </location>
</feature>
<feature type="repeat" description="HEAT" evidence="9">
    <location>
        <begin position="38"/>
        <end position="76"/>
    </location>
</feature>
<keyword evidence="15" id="KW-1185">Reference proteome</keyword>
<dbReference type="WBParaSite" id="jg23665">
    <property type="protein sequence ID" value="jg23665"/>
    <property type="gene ID" value="jg23665"/>
</dbReference>
<comment type="similarity">
    <text evidence="8">Belongs to the phosphatase 2A regulatory subunit A family.</text>
</comment>
<dbReference type="Gene3D" id="1.25.10.10">
    <property type="entry name" value="Leucine-rich Repeat Variant"/>
    <property type="match status" value="1"/>
</dbReference>
<evidence type="ECO:0000259" key="13">
    <source>
        <dbReference type="PROSITE" id="PS51509"/>
    </source>
</evidence>
<dbReference type="Gene3D" id="3.30.590.10">
    <property type="entry name" value="Glutamine synthetase/guanido kinase, catalytic domain"/>
    <property type="match status" value="1"/>
</dbReference>